<name>H5WZM2_9PSEU</name>
<evidence type="ECO:0000259" key="3">
    <source>
        <dbReference type="Pfam" id="PF08223"/>
    </source>
</evidence>
<dbReference type="PANTHER" id="PTHR30319:SF1">
    <property type="entry name" value="TRANSCRIPTIONAL REPRESSOR PAAX"/>
    <property type="match status" value="1"/>
</dbReference>
<evidence type="ECO:0000256" key="1">
    <source>
        <dbReference type="SAM" id="MobiDB-lite"/>
    </source>
</evidence>
<dbReference type="OrthoDB" id="2270427at2"/>
<dbReference type="InterPro" id="IPR013225">
    <property type="entry name" value="PaaX_C"/>
</dbReference>
<dbReference type="Gene3D" id="1.10.10.10">
    <property type="entry name" value="Winged helix-like DNA-binding domain superfamily/Winged helix DNA-binding domain"/>
    <property type="match status" value="1"/>
</dbReference>
<dbReference type="Proteomes" id="UP000004926">
    <property type="component" value="Chromosome"/>
</dbReference>
<organism evidence="5 6">
    <name type="scientific">Saccharomonospora marina XMU15</name>
    <dbReference type="NCBI Taxonomy" id="882083"/>
    <lineage>
        <taxon>Bacteria</taxon>
        <taxon>Bacillati</taxon>
        <taxon>Actinomycetota</taxon>
        <taxon>Actinomycetes</taxon>
        <taxon>Pseudonocardiales</taxon>
        <taxon>Pseudonocardiaceae</taxon>
        <taxon>Saccharomonospora</taxon>
    </lineage>
</organism>
<dbReference type="Pfam" id="PF07848">
    <property type="entry name" value="PaaX"/>
    <property type="match status" value="1"/>
</dbReference>
<dbReference type="Pfam" id="PF08223">
    <property type="entry name" value="PaaX_C"/>
    <property type="match status" value="1"/>
</dbReference>
<evidence type="ECO:0000259" key="2">
    <source>
        <dbReference type="Pfam" id="PF07848"/>
    </source>
</evidence>
<feature type="region of interest" description="Disordered" evidence="1">
    <location>
        <begin position="1"/>
        <end position="20"/>
    </location>
</feature>
<dbReference type="Gene3D" id="1.20.58.1460">
    <property type="match status" value="1"/>
</dbReference>
<evidence type="ECO:0000313" key="6">
    <source>
        <dbReference type="Proteomes" id="UP000004926"/>
    </source>
</evidence>
<keyword evidence="6" id="KW-1185">Reference proteome</keyword>
<sequence>MPTETPATDSVEEVGSPDSPPRIRPQTYILLFCAEYVGDPCMAVFSGSYITTLGKVGVGEYAARSTISRMLRRGTLEKVRRGKRIYLRPSKHTRDTLEEGGNRAWHSAVQRDWDGRWTLLGFTFPEQRRADRHLLRSRLVWAGFGMLQNGLWIAPRVVDVREVLDGLPGNDGLKVFHATVADPTEVSTLVRDAWDLTALRGAYEGFLARWDVDDPLPQAEDDLARQLALLAEWLMLVRHDPGLPVQLLPGDWPAVRAEHVALRLRESLARGARRAAESVIESIQVPPASRDAVR</sequence>
<dbReference type="InterPro" id="IPR048846">
    <property type="entry name" value="PaaX-like_central"/>
</dbReference>
<dbReference type="InterPro" id="IPR036388">
    <property type="entry name" value="WH-like_DNA-bd_sf"/>
</dbReference>
<dbReference type="PIRSF" id="PIRSF020623">
    <property type="entry name" value="PaaX"/>
    <property type="match status" value="1"/>
</dbReference>
<dbReference type="HOGENOM" id="CLU_067515_2_0_11"/>
<dbReference type="AlphaFoldDB" id="H5WZM2"/>
<reference evidence="5 6" key="1">
    <citation type="journal article" date="2012" name="Stand. Genomic Sci.">
        <title>Genome sequence of the ocean sediment bacterium Saccharomonospora marina type strain (XMU15(T)).</title>
        <authorList>
            <person name="Klenk H.P."/>
            <person name="Lu M."/>
            <person name="Lucas S."/>
            <person name="Lapidus A."/>
            <person name="Copeland A."/>
            <person name="Pitluck S."/>
            <person name="Goodwin L.A."/>
            <person name="Han C."/>
            <person name="Tapia R."/>
            <person name="Brambilla E.M."/>
            <person name="Potter G."/>
            <person name="Land M."/>
            <person name="Ivanova N."/>
            <person name="Rohde M."/>
            <person name="Goker M."/>
            <person name="Detter J.C."/>
            <person name="Li W.J."/>
            <person name="Kyrpides N.C."/>
            <person name="Woyke T."/>
        </authorList>
    </citation>
    <scope>NUCLEOTIDE SEQUENCE [LARGE SCALE GENOMIC DNA]</scope>
    <source>
        <strain evidence="5 6">XMU15</strain>
    </source>
</reference>
<evidence type="ECO:0000259" key="4">
    <source>
        <dbReference type="Pfam" id="PF20803"/>
    </source>
</evidence>
<dbReference type="PANTHER" id="PTHR30319">
    <property type="entry name" value="PHENYLACETIC ACID REGULATOR-RELATED TRANSCRIPTIONAL REPRESSOR"/>
    <property type="match status" value="1"/>
</dbReference>
<dbReference type="eggNOG" id="COG3327">
    <property type="taxonomic scope" value="Bacteria"/>
</dbReference>
<dbReference type="RefSeq" id="WP_009154139.1">
    <property type="nucleotide sequence ID" value="NZ_CM001439.1"/>
</dbReference>
<evidence type="ECO:0000313" key="5">
    <source>
        <dbReference type="EMBL" id="EHR50754.1"/>
    </source>
</evidence>
<dbReference type="GO" id="GO:0006351">
    <property type="term" value="P:DNA-templated transcription"/>
    <property type="evidence" value="ECO:0007669"/>
    <property type="project" value="InterPro"/>
</dbReference>
<dbReference type="Pfam" id="PF20803">
    <property type="entry name" value="PaaX_M"/>
    <property type="match status" value="1"/>
</dbReference>
<dbReference type="STRING" id="882083.SacmaDRAFT_2511"/>
<dbReference type="Gene3D" id="3.30.70.2650">
    <property type="match status" value="1"/>
</dbReference>
<accession>H5WZM2</accession>
<protein>
    <submittedName>
        <fullName evidence="5">Phenylacetic acid-responsive transcriptional repressor</fullName>
    </submittedName>
</protein>
<feature type="domain" description="Transcriptional repressor PaaX-like N-terminal" evidence="2">
    <location>
        <begin position="34"/>
        <end position="87"/>
    </location>
</feature>
<dbReference type="EMBL" id="CM001439">
    <property type="protein sequence ID" value="EHR50754.1"/>
    <property type="molecule type" value="Genomic_DNA"/>
</dbReference>
<dbReference type="InterPro" id="IPR012906">
    <property type="entry name" value="PaaX-like_N"/>
</dbReference>
<dbReference type="InterPro" id="IPR011965">
    <property type="entry name" value="PaaX_trns_reg"/>
</dbReference>
<proteinExistence type="predicted"/>
<feature type="domain" description="Transcriptional repressor PaaX-like C-terminal" evidence="3">
    <location>
        <begin position="194"/>
        <end position="276"/>
    </location>
</feature>
<gene>
    <name evidence="5" type="ORF">SacmaDRAFT_2511</name>
</gene>
<feature type="domain" description="Transcriptional repressor PaaX-like central Cas2-like" evidence="4">
    <location>
        <begin position="111"/>
        <end position="189"/>
    </location>
</feature>